<dbReference type="InterPro" id="IPR015943">
    <property type="entry name" value="WD40/YVTN_repeat-like_dom_sf"/>
</dbReference>
<evidence type="ECO:0000259" key="14">
    <source>
        <dbReference type="Pfam" id="PF24105"/>
    </source>
</evidence>
<evidence type="ECO:0000256" key="12">
    <source>
        <dbReference type="SAM" id="MobiDB-lite"/>
    </source>
</evidence>
<comment type="caution">
    <text evidence="15">The sequence shown here is derived from an EMBL/GenBank/DDBJ whole genome shotgun (WGS) entry which is preliminary data.</text>
</comment>
<dbReference type="Pfam" id="PF24105">
    <property type="entry name" value="Beta-prop_CAF1B_HIR1"/>
    <property type="match status" value="1"/>
</dbReference>
<keyword evidence="6 11" id="KW-0156">Chromatin regulator</keyword>
<feature type="domain" description="CAF1B/HIR1 beta-propeller" evidence="14">
    <location>
        <begin position="27"/>
        <end position="356"/>
    </location>
</feature>
<evidence type="ECO:0000313" key="15">
    <source>
        <dbReference type="EMBL" id="KAL0074194.1"/>
    </source>
</evidence>
<dbReference type="InterPro" id="IPR011494">
    <property type="entry name" value="HIRA-like_C"/>
</dbReference>
<dbReference type="InterPro" id="IPR001680">
    <property type="entry name" value="WD40_rpt"/>
</dbReference>
<dbReference type="CDD" id="cd00200">
    <property type="entry name" value="WD40"/>
    <property type="match status" value="1"/>
</dbReference>
<proteinExistence type="inferred from homology"/>
<feature type="compositionally biased region" description="Low complexity" evidence="12">
    <location>
        <begin position="438"/>
        <end position="450"/>
    </location>
</feature>
<comment type="similarity">
    <text evidence="3 11">Belongs to the WD repeat HIR1 family.</text>
</comment>
<evidence type="ECO:0000259" key="13">
    <source>
        <dbReference type="Pfam" id="PF07569"/>
    </source>
</evidence>
<evidence type="ECO:0000256" key="1">
    <source>
        <dbReference type="ARBA" id="ARBA00002677"/>
    </source>
</evidence>
<evidence type="ECO:0000256" key="9">
    <source>
        <dbReference type="ARBA" id="ARBA00023242"/>
    </source>
</evidence>
<dbReference type="PROSITE" id="PS00678">
    <property type="entry name" value="WD_REPEATS_1"/>
    <property type="match status" value="2"/>
</dbReference>
<feature type="region of interest" description="Disordered" evidence="12">
    <location>
        <begin position="420"/>
        <end position="450"/>
    </location>
</feature>
<evidence type="ECO:0000256" key="3">
    <source>
        <dbReference type="ARBA" id="ARBA00007306"/>
    </source>
</evidence>
<dbReference type="InterPro" id="IPR019015">
    <property type="entry name" value="HIRA_B_motif"/>
</dbReference>
<dbReference type="Pfam" id="PF07569">
    <property type="entry name" value="Hira"/>
    <property type="match status" value="1"/>
</dbReference>
<dbReference type="SUPFAM" id="SSF50978">
    <property type="entry name" value="WD40 repeat-like"/>
    <property type="match status" value="1"/>
</dbReference>
<name>A0ABR3AH61_PHYBL</name>
<dbReference type="InterPro" id="IPR036322">
    <property type="entry name" value="WD40_repeat_dom_sf"/>
</dbReference>
<keyword evidence="8 11" id="KW-0804">Transcription</keyword>
<feature type="domain" description="Protein HIRA-like C-terminal" evidence="13">
    <location>
        <begin position="659"/>
        <end position="866"/>
    </location>
</feature>
<gene>
    <name evidence="15" type="ORF">J3Q64DRAFT_1778982</name>
</gene>
<dbReference type="InterPro" id="IPR031120">
    <property type="entry name" value="HIR1-like"/>
</dbReference>
<keyword evidence="9 11" id="KW-0539">Nucleus</keyword>
<dbReference type="SMART" id="SM00320">
    <property type="entry name" value="WD40"/>
    <property type="match status" value="6"/>
</dbReference>
<feature type="repeat" description="WD" evidence="10">
    <location>
        <begin position="72"/>
        <end position="114"/>
    </location>
</feature>
<dbReference type="Gene3D" id="2.130.10.10">
    <property type="entry name" value="YVTN repeat-like/Quinoprotein amine dehydrogenase"/>
    <property type="match status" value="2"/>
</dbReference>
<feature type="repeat" description="WD" evidence="10">
    <location>
        <begin position="18"/>
        <end position="52"/>
    </location>
</feature>
<dbReference type="Pfam" id="PF09453">
    <property type="entry name" value="HIRA_B"/>
    <property type="match status" value="1"/>
</dbReference>
<evidence type="ECO:0000256" key="10">
    <source>
        <dbReference type="PROSITE-ProRule" id="PRU00221"/>
    </source>
</evidence>
<evidence type="ECO:0000256" key="5">
    <source>
        <dbReference type="ARBA" id="ARBA00022737"/>
    </source>
</evidence>
<dbReference type="PROSITE" id="PS50294">
    <property type="entry name" value="WD_REPEATS_REGION"/>
    <property type="match status" value="3"/>
</dbReference>
<reference evidence="15 16" key="1">
    <citation type="submission" date="2024-04" db="EMBL/GenBank/DDBJ databases">
        <title>Symmetric and asymmetric DNA N6-adenine methylation regulates different biological responses in Mucorales.</title>
        <authorList>
            <consortium name="Lawrence Berkeley National Laboratory"/>
            <person name="Lax C."/>
            <person name="Mondo S.J."/>
            <person name="Osorio-Concepcion M."/>
            <person name="Muszewska A."/>
            <person name="Corrochano-Luque M."/>
            <person name="Gutierrez G."/>
            <person name="Riley R."/>
            <person name="Lipzen A."/>
            <person name="Guo J."/>
            <person name="Hundley H."/>
            <person name="Amirebrahimi M."/>
            <person name="Ng V."/>
            <person name="Lorenzo-Gutierrez D."/>
            <person name="Binder U."/>
            <person name="Yang J."/>
            <person name="Song Y."/>
            <person name="Canovas D."/>
            <person name="Navarro E."/>
            <person name="Freitag M."/>
            <person name="Gabaldon T."/>
            <person name="Grigoriev I.V."/>
            <person name="Corrochano L.M."/>
            <person name="Nicolas F.E."/>
            <person name="Garre V."/>
        </authorList>
    </citation>
    <scope>NUCLEOTIDE SEQUENCE [LARGE SCALE GENOMIC DNA]</scope>
    <source>
        <strain evidence="15 16">L51</strain>
    </source>
</reference>
<dbReference type="EMBL" id="JBCLYO010000045">
    <property type="protein sequence ID" value="KAL0074194.1"/>
    <property type="molecule type" value="Genomic_DNA"/>
</dbReference>
<dbReference type="Proteomes" id="UP001448207">
    <property type="component" value="Unassembled WGS sequence"/>
</dbReference>
<dbReference type="InterPro" id="IPR019775">
    <property type="entry name" value="WD40_repeat_CS"/>
</dbReference>
<keyword evidence="5 11" id="KW-0677">Repeat</keyword>
<keyword evidence="4 10" id="KW-0853">WD repeat</keyword>
<evidence type="ECO:0000256" key="6">
    <source>
        <dbReference type="ARBA" id="ARBA00022853"/>
    </source>
</evidence>
<dbReference type="PANTHER" id="PTHR13831">
    <property type="entry name" value="MEMBER OF THE HIR1 FAMILY OF WD-REPEAT PROTEINS"/>
    <property type="match status" value="1"/>
</dbReference>
<evidence type="ECO:0000256" key="4">
    <source>
        <dbReference type="ARBA" id="ARBA00022574"/>
    </source>
</evidence>
<keyword evidence="11" id="KW-0678">Repressor</keyword>
<sequence>MIICKPDWITHTENTKSVRSKRQAIYSIHAHPDGKRLATGGMDMKIRIWNTEPILNEKAEVDPQCHKLLSTLTLHSGAVLCVRWSNSGKYLASGSDTDNTIIIWELDEQPTTLTPFGTHDVNRETWRAAHYLRNHKSDVQDLAWSKDDKYLASCGVDGLVIVWDGKTLGQVHVIDQHNGIVKGVAWDPAGQYLASQADDKSTKIWRTKDWGLEKEIVNPFINAPEITLFRRISWSPVGSHLVTANAVNGPGCVASIVDRGDWEPKMSLFGHETPVVVSKFNPNIFYSQSSTSQNSLVALCATGSHDGSLSVWSTEHSVPICVVEEFFSMSVYDLTWSPDGQTLYACSEDGTVGFVRLVGYMPPTAPESEIKNALVKLGYGQPSMILAESPLQLDMEENNAIATKIASSKRIAGIMGDVTPRKSVEEPQKPFSTSLEPTLSSGTIKSSSSSVTTPFHQIEVVKDGKRRIQPFQVSSNASHNPGFNLLAEKTNNQNKKARMEIHPPNTPPPTRQGISVDYTDPSVYIPIHGLGTLLTDNRKSSAADSSGDIPSVVRTRPQWSDVASIPHAVLESRVKLATPTVRSRILQNFGTEGHVRVMEVQNNLHQGKHKELSRITVSADGVAIWEDCLPSPVLLMTGNHKYSAVGCENRTIHIYSPSGIRLSPPKILESTPVILHCFEQWLLCLTATGLLTTWDVPKRKRHIDSVSIAPILGECQSPSDKTLAPRIKNVRIRKNGVVLLITDQHQAFTYDIVGRDWVCISDAWYTDSDFWNPTSRSSTSPEKYPLGWLTASIAAQQSSDSTLDIDAAVINEDLRDTMTLSHIEIQLEVAVLLDSPEEYNQWLIYYAKRLTKTNAKKKIEELLGRLAGPPFIPENEAWEPNVLDTLSKKDLLKQILPIFASNRQLQRTVQEYRECT</sequence>
<comment type="function">
    <text evidence="1 11">Required for replication-independent chromatin assembly and for the periodic repression of histone gene transcription during the cell cycle.</text>
</comment>
<keyword evidence="7 11" id="KW-0805">Transcription regulation</keyword>
<protein>
    <recommendedName>
        <fullName evidence="11">Protein HIR</fullName>
    </recommendedName>
</protein>
<dbReference type="InterPro" id="IPR055410">
    <property type="entry name" value="Beta-prop_CAF1B_HIR1"/>
</dbReference>
<evidence type="ECO:0000256" key="2">
    <source>
        <dbReference type="ARBA" id="ARBA00004123"/>
    </source>
</evidence>
<feature type="repeat" description="WD" evidence="10">
    <location>
        <begin position="174"/>
        <end position="205"/>
    </location>
</feature>
<keyword evidence="16" id="KW-1185">Reference proteome</keyword>
<comment type="subcellular location">
    <subcellularLocation>
        <location evidence="2 11">Nucleus</location>
    </subcellularLocation>
</comment>
<evidence type="ECO:0000313" key="16">
    <source>
        <dbReference type="Proteomes" id="UP001448207"/>
    </source>
</evidence>
<dbReference type="PANTHER" id="PTHR13831:SF0">
    <property type="entry name" value="PROTEIN HIRA"/>
    <property type="match status" value="1"/>
</dbReference>
<organism evidence="15 16">
    <name type="scientific">Phycomyces blakesleeanus</name>
    <dbReference type="NCBI Taxonomy" id="4837"/>
    <lineage>
        <taxon>Eukaryota</taxon>
        <taxon>Fungi</taxon>
        <taxon>Fungi incertae sedis</taxon>
        <taxon>Mucoromycota</taxon>
        <taxon>Mucoromycotina</taxon>
        <taxon>Mucoromycetes</taxon>
        <taxon>Mucorales</taxon>
        <taxon>Phycomycetaceae</taxon>
        <taxon>Phycomyces</taxon>
    </lineage>
</organism>
<dbReference type="PROSITE" id="PS50082">
    <property type="entry name" value="WD_REPEATS_2"/>
    <property type="match status" value="4"/>
</dbReference>
<accession>A0ABR3AH61</accession>
<feature type="repeat" description="WD" evidence="10">
    <location>
        <begin position="132"/>
        <end position="164"/>
    </location>
</feature>
<evidence type="ECO:0000256" key="7">
    <source>
        <dbReference type="ARBA" id="ARBA00023015"/>
    </source>
</evidence>
<evidence type="ECO:0000256" key="11">
    <source>
        <dbReference type="RuleBase" id="RU364014"/>
    </source>
</evidence>
<evidence type="ECO:0000256" key="8">
    <source>
        <dbReference type="ARBA" id="ARBA00023163"/>
    </source>
</evidence>